<dbReference type="AlphaFoldDB" id="Q67U42"/>
<sequence length="82" mass="8657">MIGRLSSIRYLAVGLKTPGGTNSLISHLDSTTGTQPVTGILAARRFSPPSQLTKQHVFIAVSNEQLIAGGDRSRNNNTATGH</sequence>
<accession>Q67U42</accession>
<evidence type="ECO:0000313" key="2">
    <source>
        <dbReference type="Proteomes" id="UP000000763"/>
    </source>
</evidence>
<name>Q67U42_ORYSJ</name>
<reference evidence="2" key="2">
    <citation type="journal article" date="2008" name="Nucleic Acids Res.">
        <title>The rice annotation project database (RAP-DB): 2008 update.</title>
        <authorList>
            <consortium name="The rice annotation project (RAP)"/>
        </authorList>
    </citation>
    <scope>GENOME REANNOTATION</scope>
    <source>
        <strain evidence="2">cv. Nipponbare</strain>
    </source>
</reference>
<evidence type="ECO:0000313" key="1">
    <source>
        <dbReference type="EMBL" id="BAD38329.1"/>
    </source>
</evidence>
<dbReference type="EMBL" id="AP005720">
    <property type="protein sequence ID" value="BAD38329.1"/>
    <property type="molecule type" value="Genomic_DNA"/>
</dbReference>
<gene>
    <name evidence="1" type="primary">OJ1123_B08.34</name>
</gene>
<organism evidence="1 2">
    <name type="scientific">Oryza sativa subsp. japonica</name>
    <name type="common">Rice</name>
    <dbReference type="NCBI Taxonomy" id="39947"/>
    <lineage>
        <taxon>Eukaryota</taxon>
        <taxon>Viridiplantae</taxon>
        <taxon>Streptophyta</taxon>
        <taxon>Embryophyta</taxon>
        <taxon>Tracheophyta</taxon>
        <taxon>Spermatophyta</taxon>
        <taxon>Magnoliopsida</taxon>
        <taxon>Liliopsida</taxon>
        <taxon>Poales</taxon>
        <taxon>Poaceae</taxon>
        <taxon>BOP clade</taxon>
        <taxon>Oryzoideae</taxon>
        <taxon>Oryzeae</taxon>
        <taxon>Oryzinae</taxon>
        <taxon>Oryza</taxon>
        <taxon>Oryza sativa</taxon>
    </lineage>
</organism>
<protein>
    <submittedName>
        <fullName evidence="1">Uncharacterized protein</fullName>
    </submittedName>
</protein>
<dbReference type="Proteomes" id="UP000000763">
    <property type="component" value="Chromosome 9"/>
</dbReference>
<proteinExistence type="predicted"/>
<reference evidence="2" key="1">
    <citation type="journal article" date="2005" name="Nature">
        <title>The map-based sequence of the rice genome.</title>
        <authorList>
            <consortium name="International rice genome sequencing project (IRGSP)"/>
            <person name="Matsumoto T."/>
            <person name="Wu J."/>
            <person name="Kanamori H."/>
            <person name="Katayose Y."/>
            <person name="Fujisawa M."/>
            <person name="Namiki N."/>
            <person name="Mizuno H."/>
            <person name="Yamamoto K."/>
            <person name="Antonio B.A."/>
            <person name="Baba T."/>
            <person name="Sakata K."/>
            <person name="Nagamura Y."/>
            <person name="Aoki H."/>
            <person name="Arikawa K."/>
            <person name="Arita K."/>
            <person name="Bito T."/>
            <person name="Chiden Y."/>
            <person name="Fujitsuka N."/>
            <person name="Fukunaka R."/>
            <person name="Hamada M."/>
            <person name="Harada C."/>
            <person name="Hayashi A."/>
            <person name="Hijishita S."/>
            <person name="Honda M."/>
            <person name="Hosokawa S."/>
            <person name="Ichikawa Y."/>
            <person name="Idonuma A."/>
            <person name="Iijima M."/>
            <person name="Ikeda M."/>
            <person name="Ikeno M."/>
            <person name="Ito K."/>
            <person name="Ito S."/>
            <person name="Ito T."/>
            <person name="Ito Y."/>
            <person name="Ito Y."/>
            <person name="Iwabuchi A."/>
            <person name="Kamiya K."/>
            <person name="Karasawa W."/>
            <person name="Kurita K."/>
            <person name="Katagiri S."/>
            <person name="Kikuta A."/>
            <person name="Kobayashi H."/>
            <person name="Kobayashi N."/>
            <person name="Machita K."/>
            <person name="Maehara T."/>
            <person name="Masukawa M."/>
            <person name="Mizubayashi T."/>
            <person name="Mukai Y."/>
            <person name="Nagasaki H."/>
            <person name="Nagata Y."/>
            <person name="Naito S."/>
            <person name="Nakashima M."/>
            <person name="Nakama Y."/>
            <person name="Nakamichi Y."/>
            <person name="Nakamura M."/>
            <person name="Meguro A."/>
            <person name="Negishi M."/>
            <person name="Ohta I."/>
            <person name="Ohta T."/>
            <person name="Okamoto M."/>
            <person name="Ono N."/>
            <person name="Saji S."/>
            <person name="Sakaguchi M."/>
            <person name="Sakai K."/>
            <person name="Shibata M."/>
            <person name="Shimokawa T."/>
            <person name="Song J."/>
            <person name="Takazaki Y."/>
            <person name="Terasawa K."/>
            <person name="Tsugane M."/>
            <person name="Tsuji K."/>
            <person name="Ueda S."/>
            <person name="Waki K."/>
            <person name="Yamagata H."/>
            <person name="Yamamoto M."/>
            <person name="Yamamoto S."/>
            <person name="Yamane H."/>
            <person name="Yoshiki S."/>
            <person name="Yoshihara R."/>
            <person name="Yukawa K."/>
            <person name="Zhong H."/>
            <person name="Yano M."/>
            <person name="Yuan Q."/>
            <person name="Ouyang S."/>
            <person name="Liu J."/>
            <person name="Jones K.M."/>
            <person name="Gansberger K."/>
            <person name="Moffat K."/>
            <person name="Hill J."/>
            <person name="Bera J."/>
            <person name="Fadrosh D."/>
            <person name="Jin S."/>
            <person name="Johri S."/>
            <person name="Kim M."/>
            <person name="Overton L."/>
            <person name="Reardon M."/>
            <person name="Tsitrin T."/>
            <person name="Vuong H."/>
            <person name="Weaver B."/>
            <person name="Ciecko A."/>
            <person name="Tallon L."/>
            <person name="Jackson J."/>
            <person name="Pai G."/>
            <person name="Aken S.V."/>
            <person name="Utterback T."/>
            <person name="Reidmuller S."/>
            <person name="Feldblyum T."/>
            <person name="Hsiao J."/>
            <person name="Zismann V."/>
            <person name="Iobst S."/>
            <person name="de Vazeille A.R."/>
            <person name="Buell C.R."/>
            <person name="Ying K."/>
            <person name="Li Y."/>
            <person name="Lu T."/>
            <person name="Huang Y."/>
            <person name="Zhao Q."/>
            <person name="Feng Q."/>
            <person name="Zhang L."/>
            <person name="Zhu J."/>
            <person name="Weng Q."/>
            <person name="Mu J."/>
            <person name="Lu Y."/>
            <person name="Fan D."/>
            <person name="Liu Y."/>
            <person name="Guan J."/>
            <person name="Zhang Y."/>
            <person name="Yu S."/>
            <person name="Liu X."/>
            <person name="Zhang Y."/>
            <person name="Hong G."/>
            <person name="Han B."/>
            <person name="Choisne N."/>
            <person name="Demange N."/>
            <person name="Orjeda G."/>
            <person name="Samain S."/>
            <person name="Cattolico L."/>
            <person name="Pelletier E."/>
            <person name="Couloux A."/>
            <person name="Segurens B."/>
            <person name="Wincker P."/>
            <person name="D'Hont A."/>
            <person name="Scarpelli C."/>
            <person name="Weissenbach J."/>
            <person name="Salanoubat M."/>
            <person name="Quetier F."/>
            <person name="Yu Y."/>
            <person name="Kim H.R."/>
            <person name="Rambo T."/>
            <person name="Currie J."/>
            <person name="Collura K."/>
            <person name="Luo M."/>
            <person name="Yang T."/>
            <person name="Ammiraju J.S.S."/>
            <person name="Engler F."/>
            <person name="Soderlund C."/>
            <person name="Wing R.A."/>
            <person name="Palmer L.E."/>
            <person name="de la Bastide M."/>
            <person name="Spiegel L."/>
            <person name="Nascimento L."/>
            <person name="Zutavern T."/>
            <person name="O'Shaughnessy A."/>
            <person name="Dike S."/>
            <person name="Dedhia N."/>
            <person name="Preston R."/>
            <person name="Balija V."/>
            <person name="McCombie W.R."/>
            <person name="Chow T."/>
            <person name="Chen H."/>
            <person name="Chung M."/>
            <person name="Chen C."/>
            <person name="Shaw J."/>
            <person name="Wu H."/>
            <person name="Hsiao K."/>
            <person name="Chao Y."/>
            <person name="Chu M."/>
            <person name="Cheng C."/>
            <person name="Hour A."/>
            <person name="Lee P."/>
            <person name="Lin S."/>
            <person name="Lin Y."/>
            <person name="Liou J."/>
            <person name="Liu S."/>
            <person name="Hsing Y."/>
            <person name="Raghuvanshi S."/>
            <person name="Mohanty A."/>
            <person name="Bharti A.K."/>
            <person name="Gaur A."/>
            <person name="Gupta V."/>
            <person name="Kumar D."/>
            <person name="Ravi V."/>
            <person name="Vij S."/>
            <person name="Kapur A."/>
            <person name="Khurana P."/>
            <person name="Khurana P."/>
            <person name="Khurana J.P."/>
            <person name="Tyagi A.K."/>
            <person name="Gaikwad K."/>
            <person name="Singh A."/>
            <person name="Dalal V."/>
            <person name="Srivastava S."/>
            <person name="Dixit A."/>
            <person name="Pal A.K."/>
            <person name="Ghazi I.A."/>
            <person name="Yadav M."/>
            <person name="Pandit A."/>
            <person name="Bhargava A."/>
            <person name="Sureshbabu K."/>
            <person name="Batra K."/>
            <person name="Sharma T.R."/>
            <person name="Mohapatra T."/>
            <person name="Singh N.K."/>
            <person name="Messing J."/>
            <person name="Nelson A.B."/>
            <person name="Fuks G."/>
            <person name="Kavchok S."/>
            <person name="Keizer G."/>
            <person name="Linton E."/>
            <person name="Llaca V."/>
            <person name="Song R."/>
            <person name="Tanyolac B."/>
            <person name="Young S."/>
            <person name="Ho-Il K."/>
            <person name="Hahn J.H."/>
            <person name="Sangsakoo G."/>
            <person name="Vanavichit A."/>
            <person name="de Mattos Luiz.A.T."/>
            <person name="Zimmer P.D."/>
            <person name="Malone G."/>
            <person name="Dellagostin O."/>
            <person name="de Oliveira A.C."/>
            <person name="Bevan M."/>
            <person name="Bancroft I."/>
            <person name="Minx P."/>
            <person name="Cordum H."/>
            <person name="Wilson R."/>
            <person name="Cheng Z."/>
            <person name="Jin W."/>
            <person name="Jiang J."/>
            <person name="Leong S.A."/>
            <person name="Iwama H."/>
            <person name="Gojobori T."/>
            <person name="Itoh T."/>
            <person name="Niimura Y."/>
            <person name="Fujii Y."/>
            <person name="Habara T."/>
            <person name="Sakai H."/>
            <person name="Sato Y."/>
            <person name="Wilson G."/>
            <person name="Kumar K."/>
            <person name="McCouch S."/>
            <person name="Juretic N."/>
            <person name="Hoen D."/>
            <person name="Wright S."/>
            <person name="Bruskiewich R."/>
            <person name="Bureau T."/>
            <person name="Miyao A."/>
            <person name="Hirochika H."/>
            <person name="Nishikawa T."/>
            <person name="Kadowaki K."/>
            <person name="Sugiura M."/>
            <person name="Burr B."/>
            <person name="Sasaki T."/>
        </authorList>
    </citation>
    <scope>NUCLEOTIDE SEQUENCE [LARGE SCALE GENOMIC DNA]</scope>
    <source>
        <strain evidence="2">cv. Nipponbare</strain>
    </source>
</reference>